<dbReference type="PANTHER" id="PTHR31162">
    <property type="entry name" value="MALIC ACID TRANSPORT PROTEIN-RELATED"/>
    <property type="match status" value="1"/>
</dbReference>
<dbReference type="InterPro" id="IPR030185">
    <property type="entry name" value="Mae1"/>
</dbReference>
<feature type="transmembrane region" description="Helical" evidence="6">
    <location>
        <begin position="197"/>
        <end position="215"/>
    </location>
</feature>
<evidence type="ECO:0000256" key="4">
    <source>
        <dbReference type="ARBA" id="ARBA00023136"/>
    </source>
</evidence>
<dbReference type="Gene3D" id="1.50.10.150">
    <property type="entry name" value="Voltage-dependent anion channel"/>
    <property type="match status" value="1"/>
</dbReference>
<name>A0A3M7M4A2_9PLEO</name>
<feature type="transmembrane region" description="Helical" evidence="6">
    <location>
        <begin position="54"/>
        <end position="71"/>
    </location>
</feature>
<feature type="transmembrane region" description="Helical" evidence="6">
    <location>
        <begin position="235"/>
        <end position="253"/>
    </location>
</feature>
<dbReference type="GO" id="GO:0016020">
    <property type="term" value="C:membrane"/>
    <property type="evidence" value="ECO:0007669"/>
    <property type="project" value="UniProtKB-SubCell"/>
</dbReference>
<evidence type="ECO:0000256" key="3">
    <source>
        <dbReference type="ARBA" id="ARBA00022989"/>
    </source>
</evidence>
<protein>
    <submittedName>
        <fullName evidence="7">C4-dicarboxylate transport mae1</fullName>
    </submittedName>
</protein>
<evidence type="ECO:0000256" key="2">
    <source>
        <dbReference type="ARBA" id="ARBA00022692"/>
    </source>
</evidence>
<keyword evidence="4 6" id="KW-0472">Membrane</keyword>
<dbReference type="AlphaFoldDB" id="A0A3M7M4A2"/>
<reference evidence="7 8" key="1">
    <citation type="journal article" date="2014" name="PLoS ONE">
        <title>De novo Genome Assembly of the Fungal Plant Pathogen Pyrenophora semeniperda.</title>
        <authorList>
            <person name="Soliai M.M."/>
            <person name="Meyer S.E."/>
            <person name="Udall J.A."/>
            <person name="Elzinga D.E."/>
            <person name="Hermansen R.A."/>
            <person name="Bodily P.M."/>
            <person name="Hart A.A."/>
            <person name="Coleman C.E."/>
        </authorList>
    </citation>
    <scope>NUCLEOTIDE SEQUENCE [LARGE SCALE GENOMIC DNA]</scope>
    <source>
        <strain evidence="7 8">CCB06</strain>
        <tissue evidence="7">Mycelium</tissue>
    </source>
</reference>
<sequence length="433" mass="47019">MKTPSTSSANMSSNPDSTASLHPKANDIEQQTQEPGQAIHLKVGFRERIKHFTFAWYLSTMSTGGLALALGETPHQFPGLYHLGLTLYLINLILFLTLCLLTLTRLILHPTHFLASFTHPSESLFISSFHLSLSVLLGGLQTYCVTHRSGLHAPWLLTTIYTLYWLYAALSLINAITTYSILVAYATIRPVAYTPALFLPGYSAMLTGTVASMVARTQSPARAGTVVLSGIAWQGFGWCISFVGIVAHVKSLLERGFPPKKLRPALFIPVGACAYTVVAIVGLAEGVPPRGSGRVGGGAGAFFRRYHEAGDVLRVVAVGVGCFLYVFAVWLCGLAVVGNLMGLVVERKKEKGEEGEGAVEFSLSWWAYVFPNVGFMLSTSVLGKELESEAILWVASAMTVLLVGLWIIAAVACVRAVWKRAIVWPGRDEDRDR</sequence>
<dbReference type="OrthoDB" id="2901184at2759"/>
<feature type="transmembrane region" description="Helical" evidence="6">
    <location>
        <begin position="312"/>
        <end position="345"/>
    </location>
</feature>
<feature type="transmembrane region" description="Helical" evidence="6">
    <location>
        <begin position="390"/>
        <end position="418"/>
    </location>
</feature>
<proteinExistence type="predicted"/>
<organism evidence="7 8">
    <name type="scientific">Pyrenophora seminiperda CCB06</name>
    <dbReference type="NCBI Taxonomy" id="1302712"/>
    <lineage>
        <taxon>Eukaryota</taxon>
        <taxon>Fungi</taxon>
        <taxon>Dikarya</taxon>
        <taxon>Ascomycota</taxon>
        <taxon>Pezizomycotina</taxon>
        <taxon>Dothideomycetes</taxon>
        <taxon>Pleosporomycetidae</taxon>
        <taxon>Pleosporales</taxon>
        <taxon>Pleosporineae</taxon>
        <taxon>Pleosporaceae</taxon>
        <taxon>Pyrenophora</taxon>
    </lineage>
</organism>
<dbReference type="Pfam" id="PF03595">
    <property type="entry name" value="SLAC1"/>
    <property type="match status" value="1"/>
</dbReference>
<feature type="transmembrane region" description="Helical" evidence="6">
    <location>
        <begin position="265"/>
        <end position="284"/>
    </location>
</feature>
<dbReference type="InterPro" id="IPR004695">
    <property type="entry name" value="SLAC1/Mae1/Ssu1/TehA"/>
</dbReference>
<feature type="transmembrane region" description="Helical" evidence="6">
    <location>
        <begin position="124"/>
        <end position="143"/>
    </location>
</feature>
<evidence type="ECO:0000256" key="6">
    <source>
        <dbReference type="SAM" id="Phobius"/>
    </source>
</evidence>
<feature type="compositionally biased region" description="Polar residues" evidence="5">
    <location>
        <begin position="1"/>
        <end position="20"/>
    </location>
</feature>
<dbReference type="InterPro" id="IPR038665">
    <property type="entry name" value="Voltage-dep_anion_channel_sf"/>
</dbReference>
<feature type="transmembrane region" description="Helical" evidence="6">
    <location>
        <begin position="163"/>
        <end position="185"/>
    </location>
</feature>
<keyword evidence="2 6" id="KW-0812">Transmembrane</keyword>
<dbReference type="Proteomes" id="UP000265663">
    <property type="component" value="Unassembled WGS sequence"/>
</dbReference>
<keyword evidence="3 6" id="KW-1133">Transmembrane helix</keyword>
<evidence type="ECO:0000256" key="5">
    <source>
        <dbReference type="SAM" id="MobiDB-lite"/>
    </source>
</evidence>
<gene>
    <name evidence="7" type="ORF">GMOD_00003165</name>
</gene>
<dbReference type="CDD" id="cd09317">
    <property type="entry name" value="TDT_Mae1_like"/>
    <property type="match status" value="1"/>
</dbReference>
<dbReference type="EMBL" id="KE747817">
    <property type="protein sequence ID" value="RMZ69224.1"/>
    <property type="molecule type" value="Genomic_DNA"/>
</dbReference>
<keyword evidence="8" id="KW-1185">Reference proteome</keyword>
<feature type="region of interest" description="Disordered" evidence="5">
    <location>
        <begin position="1"/>
        <end position="22"/>
    </location>
</feature>
<evidence type="ECO:0000256" key="1">
    <source>
        <dbReference type="ARBA" id="ARBA00004141"/>
    </source>
</evidence>
<comment type="subcellular location">
    <subcellularLocation>
        <location evidence="1">Membrane</location>
        <topology evidence="1">Multi-pass membrane protein</topology>
    </subcellularLocation>
</comment>
<feature type="transmembrane region" description="Helical" evidence="6">
    <location>
        <begin position="83"/>
        <end position="103"/>
    </location>
</feature>
<evidence type="ECO:0000313" key="7">
    <source>
        <dbReference type="EMBL" id="RMZ69224.1"/>
    </source>
</evidence>
<feature type="transmembrane region" description="Helical" evidence="6">
    <location>
        <begin position="357"/>
        <end position="378"/>
    </location>
</feature>
<dbReference type="GO" id="GO:0015140">
    <property type="term" value="F:malate transmembrane transporter activity"/>
    <property type="evidence" value="ECO:0007669"/>
    <property type="project" value="InterPro"/>
</dbReference>
<evidence type="ECO:0000313" key="8">
    <source>
        <dbReference type="Proteomes" id="UP000265663"/>
    </source>
</evidence>
<dbReference type="PANTHER" id="PTHR31162:SF0">
    <property type="entry name" value="MALIC ACID TRANSPORT PROTEIN"/>
    <property type="match status" value="1"/>
</dbReference>
<accession>A0A3M7M4A2</accession>